<protein>
    <submittedName>
        <fullName evidence="1">Uncharacterized protein</fullName>
    </submittedName>
</protein>
<gene>
    <name evidence="1" type="ORF">GTP46_27645</name>
</gene>
<dbReference type="AlphaFoldDB" id="A0A6L8KJL7"/>
<name>A0A6L8KJL7_9BURK</name>
<dbReference type="Proteomes" id="UP000479335">
    <property type="component" value="Unassembled WGS sequence"/>
</dbReference>
<dbReference type="EMBL" id="WWCN01000026">
    <property type="protein sequence ID" value="MYM26408.1"/>
    <property type="molecule type" value="Genomic_DNA"/>
</dbReference>
<proteinExistence type="predicted"/>
<evidence type="ECO:0000313" key="1">
    <source>
        <dbReference type="EMBL" id="MYM26408.1"/>
    </source>
</evidence>
<sequence length="88" mass="9622">MQHRQLKNAKAAVMSQPIQLDASFSFQQAALAETYRALCKTHGVAFAVYFVDECKAQVMSAARTRLCGRSEAGLMQEVNRLKVGCGLA</sequence>
<evidence type="ECO:0000313" key="2">
    <source>
        <dbReference type="Proteomes" id="UP000479335"/>
    </source>
</evidence>
<organism evidence="1 2">
    <name type="scientific">Duganella flavida</name>
    <dbReference type="NCBI Taxonomy" id="2692175"/>
    <lineage>
        <taxon>Bacteria</taxon>
        <taxon>Pseudomonadati</taxon>
        <taxon>Pseudomonadota</taxon>
        <taxon>Betaproteobacteria</taxon>
        <taxon>Burkholderiales</taxon>
        <taxon>Oxalobacteraceae</taxon>
        <taxon>Telluria group</taxon>
        <taxon>Duganella</taxon>
    </lineage>
</organism>
<dbReference type="RefSeq" id="WP_161009842.1">
    <property type="nucleotide sequence ID" value="NZ_WWCN01000026.1"/>
</dbReference>
<keyword evidence="2" id="KW-1185">Reference proteome</keyword>
<reference evidence="1 2" key="1">
    <citation type="submission" date="2019-12" db="EMBL/GenBank/DDBJ databases">
        <title>Novel species isolated from a subtropical stream in China.</title>
        <authorList>
            <person name="Lu H."/>
        </authorList>
    </citation>
    <scope>NUCLEOTIDE SEQUENCE [LARGE SCALE GENOMIC DNA]</scope>
    <source>
        <strain evidence="1 2">FT135W</strain>
    </source>
</reference>
<comment type="caution">
    <text evidence="1">The sequence shown here is derived from an EMBL/GenBank/DDBJ whole genome shotgun (WGS) entry which is preliminary data.</text>
</comment>
<accession>A0A6L8KJL7</accession>